<dbReference type="Proteomes" id="UP000012960">
    <property type="component" value="Unplaced"/>
</dbReference>
<evidence type="ECO:0000313" key="2">
    <source>
        <dbReference type="EnsemblPlants" id="Ma01_p04430.1"/>
    </source>
</evidence>
<sequence>MLPRRSPPPTTKRVAVTVAETSRTRTDVALDTQLDRRRQDAQWRRQQQQWSIRQGLATERCPLSSAVISATNPTARRWSGYSNSRGPASWIMMRTPTATAPRCSGSPCRRSVPPSFFAVGRELGHKSNSETLFRMLRRALTAEDFDELAAATTFFRV</sequence>
<protein>
    <submittedName>
        <fullName evidence="1">(wild Malaysian banana) hypothetical protein</fullName>
    </submittedName>
</protein>
<dbReference type="AlphaFoldDB" id="A0A804HQ72"/>
<evidence type="ECO:0000313" key="3">
    <source>
        <dbReference type="Proteomes" id="UP000012960"/>
    </source>
</evidence>
<dbReference type="InParanoid" id="A0A804HQ72"/>
<evidence type="ECO:0000313" key="1">
    <source>
        <dbReference type="EMBL" id="CAG1858532.1"/>
    </source>
</evidence>
<proteinExistence type="predicted"/>
<accession>A0A804HQ72</accession>
<dbReference type="Gramene" id="Ma01_t04430.1">
    <property type="protein sequence ID" value="Ma01_p04430.1"/>
    <property type="gene ID" value="Ma01_g04430"/>
</dbReference>
<gene>
    <name evidence="1" type="ORF">GSMUA_288270.1</name>
</gene>
<organism evidence="2 3">
    <name type="scientific">Musa acuminata subsp. malaccensis</name>
    <name type="common">Wild banana</name>
    <name type="synonym">Musa malaccensis</name>
    <dbReference type="NCBI Taxonomy" id="214687"/>
    <lineage>
        <taxon>Eukaryota</taxon>
        <taxon>Viridiplantae</taxon>
        <taxon>Streptophyta</taxon>
        <taxon>Embryophyta</taxon>
        <taxon>Tracheophyta</taxon>
        <taxon>Spermatophyta</taxon>
        <taxon>Magnoliopsida</taxon>
        <taxon>Liliopsida</taxon>
        <taxon>Zingiberales</taxon>
        <taxon>Musaceae</taxon>
        <taxon>Musa</taxon>
    </lineage>
</organism>
<dbReference type="EnsemblPlants" id="Ma01_t04430.1">
    <property type="protein sequence ID" value="Ma01_p04430.1"/>
    <property type="gene ID" value="Ma01_g04430"/>
</dbReference>
<name>A0A804HQ72_MUSAM</name>
<reference evidence="1" key="1">
    <citation type="submission" date="2021-03" db="EMBL/GenBank/DDBJ databases">
        <authorList>
            <consortium name="Genoscope - CEA"/>
            <person name="William W."/>
        </authorList>
    </citation>
    <scope>NUCLEOTIDE SEQUENCE</scope>
    <source>
        <strain evidence="1">Doubled-haploid Pahang</strain>
    </source>
</reference>
<keyword evidence="3" id="KW-1185">Reference proteome</keyword>
<reference evidence="2" key="2">
    <citation type="submission" date="2021-05" db="UniProtKB">
        <authorList>
            <consortium name="EnsemblPlants"/>
        </authorList>
    </citation>
    <scope>IDENTIFICATION</scope>
    <source>
        <strain evidence="2">subsp. malaccensis</strain>
    </source>
</reference>
<dbReference type="EMBL" id="HG996466">
    <property type="protein sequence ID" value="CAG1858532.1"/>
    <property type="molecule type" value="Genomic_DNA"/>
</dbReference>